<feature type="region of interest" description="Disordered" evidence="1">
    <location>
        <begin position="533"/>
        <end position="593"/>
    </location>
</feature>
<accession>A0A6A6BGM1</accession>
<keyword evidence="3" id="KW-1185">Reference proteome</keyword>
<dbReference type="GeneID" id="54297928"/>
<feature type="compositionally biased region" description="Low complexity" evidence="1">
    <location>
        <begin position="584"/>
        <end position="593"/>
    </location>
</feature>
<dbReference type="AlphaFoldDB" id="A0A6A6BGM1"/>
<reference evidence="2" key="1">
    <citation type="journal article" date="2020" name="Stud. Mycol.">
        <title>101 Dothideomycetes genomes: a test case for predicting lifestyles and emergence of pathogens.</title>
        <authorList>
            <person name="Haridas S."/>
            <person name="Albert R."/>
            <person name="Binder M."/>
            <person name="Bloem J."/>
            <person name="Labutti K."/>
            <person name="Salamov A."/>
            <person name="Andreopoulos B."/>
            <person name="Baker S."/>
            <person name="Barry K."/>
            <person name="Bills G."/>
            <person name="Bluhm B."/>
            <person name="Cannon C."/>
            <person name="Castanera R."/>
            <person name="Culley D."/>
            <person name="Daum C."/>
            <person name="Ezra D."/>
            <person name="Gonzalez J."/>
            <person name="Henrissat B."/>
            <person name="Kuo A."/>
            <person name="Liang C."/>
            <person name="Lipzen A."/>
            <person name="Lutzoni F."/>
            <person name="Magnuson J."/>
            <person name="Mondo S."/>
            <person name="Nolan M."/>
            <person name="Ohm R."/>
            <person name="Pangilinan J."/>
            <person name="Park H.-J."/>
            <person name="Ramirez L."/>
            <person name="Alfaro M."/>
            <person name="Sun H."/>
            <person name="Tritt A."/>
            <person name="Yoshinaga Y."/>
            <person name="Zwiers L.-H."/>
            <person name="Turgeon B."/>
            <person name="Goodwin S."/>
            <person name="Spatafora J."/>
            <person name="Crous P."/>
            <person name="Grigoriev I."/>
        </authorList>
    </citation>
    <scope>NUCLEOTIDE SEQUENCE</scope>
    <source>
        <strain evidence="2">CBS 121167</strain>
    </source>
</reference>
<protein>
    <submittedName>
        <fullName evidence="2">Uncharacterized protein</fullName>
    </submittedName>
</protein>
<feature type="region of interest" description="Disordered" evidence="1">
    <location>
        <begin position="345"/>
        <end position="390"/>
    </location>
</feature>
<proteinExistence type="predicted"/>
<feature type="compositionally biased region" description="Gly residues" evidence="1">
    <location>
        <begin position="569"/>
        <end position="583"/>
    </location>
</feature>
<evidence type="ECO:0000313" key="3">
    <source>
        <dbReference type="Proteomes" id="UP000799438"/>
    </source>
</evidence>
<dbReference type="Proteomes" id="UP000799438">
    <property type="component" value="Unassembled WGS sequence"/>
</dbReference>
<feature type="region of interest" description="Disordered" evidence="1">
    <location>
        <begin position="52"/>
        <end position="76"/>
    </location>
</feature>
<dbReference type="RefSeq" id="XP_033397729.1">
    <property type="nucleotide sequence ID" value="XM_033540432.1"/>
</dbReference>
<evidence type="ECO:0000313" key="2">
    <source>
        <dbReference type="EMBL" id="KAF2142017.1"/>
    </source>
</evidence>
<feature type="region of interest" description="Disordered" evidence="1">
    <location>
        <begin position="179"/>
        <end position="203"/>
    </location>
</feature>
<name>A0A6A6BGM1_9PEZI</name>
<sequence length="593" mass="62943">MLTLRPSLPLPRSPSHRQRLRLRPRLLLLLILLALPALTALYLLSHTHGTNHTTNNPHSINTNAPNTNAKAPTTLDRTSTSIPARLKTWWHHHVHTHTKPPAPRIAKLTLLLSQSQPPAPAPALAGRKGRKNILGTEKEAEKEAAAEEAVLARALRSHAAHAAAHGYAERVVRVAWGEGGNNDNNDDIDNDDIDNYNDDNDADIDIEDVDEDVSSAHRGTGHSNSNNGVNSALLSYLRTEMALPPAERADWVFVFPGTSVVLNPLVGLEAFVPPSLGEGERERDVEEWEGVDVVVADLDGERRGMGEEGNGDKDGGEDALSLDPAIAVFAVRVSPRAISLLLRAGLGDNEPPPPMRMRTHGAPLLPKLSPLDDGPQDVPSAPPPAPARKRRVLHVPRAWLDAYPTPPATSSLDSDLPPQHHDHVRAGAFALSLPLPRRHRSGSSGAWWARMGRWLPREGEGEGAGDAEAEAAERYAEEAARFYGGGGAGPDAGVDVDGGEEMKMAVGGWGGAEGERRGGGVARPMPHARALTDAVTTSHRPRLFSPARGGDSPRARLPRQAAGAVERVGGAGPDELSGGGGRASAGAGETEAG</sequence>
<organism evidence="2 3">
    <name type="scientific">Aplosporella prunicola CBS 121167</name>
    <dbReference type="NCBI Taxonomy" id="1176127"/>
    <lineage>
        <taxon>Eukaryota</taxon>
        <taxon>Fungi</taxon>
        <taxon>Dikarya</taxon>
        <taxon>Ascomycota</taxon>
        <taxon>Pezizomycotina</taxon>
        <taxon>Dothideomycetes</taxon>
        <taxon>Dothideomycetes incertae sedis</taxon>
        <taxon>Botryosphaeriales</taxon>
        <taxon>Aplosporellaceae</taxon>
        <taxon>Aplosporella</taxon>
    </lineage>
</organism>
<dbReference type="OrthoDB" id="407658at2759"/>
<evidence type="ECO:0000256" key="1">
    <source>
        <dbReference type="SAM" id="MobiDB-lite"/>
    </source>
</evidence>
<dbReference type="EMBL" id="ML995485">
    <property type="protein sequence ID" value="KAF2142017.1"/>
    <property type="molecule type" value="Genomic_DNA"/>
</dbReference>
<feature type="compositionally biased region" description="Low complexity" evidence="1">
    <location>
        <begin position="52"/>
        <end position="74"/>
    </location>
</feature>
<feature type="compositionally biased region" description="Acidic residues" evidence="1">
    <location>
        <begin position="184"/>
        <end position="203"/>
    </location>
</feature>
<gene>
    <name evidence="2" type="ORF">K452DRAFT_287214</name>
</gene>